<evidence type="ECO:0000259" key="2">
    <source>
        <dbReference type="Pfam" id="PF23608"/>
    </source>
</evidence>
<protein>
    <recommendedName>
        <fullName evidence="2">ILCR1 Ig-like domain-containing protein</fullName>
    </recommendedName>
</protein>
<accession>A0A914Q7S6</accession>
<dbReference type="AlphaFoldDB" id="A0A914Q7S6"/>
<evidence type="ECO:0000313" key="4">
    <source>
        <dbReference type="WBParaSite" id="PDA_v2.g27493.t1"/>
    </source>
</evidence>
<evidence type="ECO:0000256" key="1">
    <source>
        <dbReference type="ARBA" id="ARBA00006175"/>
    </source>
</evidence>
<proteinExistence type="inferred from homology"/>
<dbReference type="Proteomes" id="UP000887578">
    <property type="component" value="Unplaced"/>
</dbReference>
<dbReference type="InterPro" id="IPR057066">
    <property type="entry name" value="Ig_ILCR1"/>
</dbReference>
<dbReference type="WBParaSite" id="PDA_v2.g27493.t1">
    <property type="protein sequence ID" value="PDA_v2.g27493.t1"/>
    <property type="gene ID" value="PDA_v2.g27493"/>
</dbReference>
<dbReference type="PROSITE" id="PS00221">
    <property type="entry name" value="MIP"/>
    <property type="match status" value="1"/>
</dbReference>
<evidence type="ECO:0000313" key="3">
    <source>
        <dbReference type="Proteomes" id="UP000887578"/>
    </source>
</evidence>
<reference evidence="4" key="1">
    <citation type="submission" date="2022-11" db="UniProtKB">
        <authorList>
            <consortium name="WormBaseParasite"/>
        </authorList>
    </citation>
    <scope>IDENTIFICATION</scope>
</reference>
<name>A0A914Q7S6_9BILA</name>
<dbReference type="Pfam" id="PF23608">
    <property type="entry name" value="Ig_ILCR1"/>
    <property type="match status" value="1"/>
</dbReference>
<feature type="domain" description="ILCR1 Ig-like" evidence="2">
    <location>
        <begin position="145"/>
        <end position="226"/>
    </location>
</feature>
<keyword evidence="3" id="KW-1185">Reference proteome</keyword>
<comment type="similarity">
    <text evidence="1">Belongs to the MIP/aquaporin (TC 1.A.8) family.</text>
</comment>
<sequence length="442" mass="51415">MFIQSIFKVDDITGELYVALRLDWHINNEFIQSRNVTFWLQINQFEHDETAISTIFMKIYGFRNEEENAKKNRTLFHIDFQAFIDKKLQIGRTYDLTLFYKTDDGLKTFISSKTLDIPMIHLDAEDNRTIHCDAEHIEKSRKIAARWVSAIYTEEKHINPAVSITFYAAPKWFCFDSYEIGIWEDDTPLKSVIVTNDQLYRNGSNWMGNVTFFDLLRNSSYFVTVIQKIFILNPNVEKSKFVTEIAQFLQSKGLTVFYLAFDIKHLEENAFYYVHKAIADSDKIILFHGNKTQKFIDDGKSIYDRISSNYFDNAFIIALSLLKLNDSKILHANFIDDNLNSSKFLITETLYTLPRDLSYLFQGLRLQIDQTAINHLNDSFNIQKDSETNELESIIVCRNDSPEIIRNEEAESVINSIGIIENNNEKTDISDQSNTDSGFHSI</sequence>
<organism evidence="3 4">
    <name type="scientific">Panagrolaimus davidi</name>
    <dbReference type="NCBI Taxonomy" id="227884"/>
    <lineage>
        <taxon>Eukaryota</taxon>
        <taxon>Metazoa</taxon>
        <taxon>Ecdysozoa</taxon>
        <taxon>Nematoda</taxon>
        <taxon>Chromadorea</taxon>
        <taxon>Rhabditida</taxon>
        <taxon>Tylenchina</taxon>
        <taxon>Panagrolaimomorpha</taxon>
        <taxon>Panagrolaimoidea</taxon>
        <taxon>Panagrolaimidae</taxon>
        <taxon>Panagrolaimus</taxon>
    </lineage>
</organism>
<dbReference type="InterPro" id="IPR022357">
    <property type="entry name" value="MIP_CS"/>
</dbReference>